<dbReference type="STRING" id="1157962.A0A250WSK9"/>
<comment type="similarity">
    <text evidence="2">Belongs to the syntaxin family.</text>
</comment>
<feature type="domain" description="T-SNARE coiled-coil homology" evidence="10">
    <location>
        <begin position="211"/>
        <end position="273"/>
    </location>
</feature>
<feature type="coiled-coil region" evidence="8">
    <location>
        <begin position="92"/>
        <end position="119"/>
    </location>
</feature>
<dbReference type="InterPro" id="IPR010989">
    <property type="entry name" value="SNARE"/>
</dbReference>
<dbReference type="GO" id="GO:0048278">
    <property type="term" value="P:vesicle docking"/>
    <property type="evidence" value="ECO:0007669"/>
    <property type="project" value="TreeGrafter"/>
</dbReference>
<keyword evidence="3" id="KW-0813">Transport</keyword>
<dbReference type="CDD" id="cd15848">
    <property type="entry name" value="SNARE_syntaxin1-like"/>
    <property type="match status" value="1"/>
</dbReference>
<dbReference type="Gene3D" id="1.20.58.70">
    <property type="match status" value="1"/>
</dbReference>
<dbReference type="GO" id="GO:0000149">
    <property type="term" value="F:SNARE binding"/>
    <property type="evidence" value="ECO:0007669"/>
    <property type="project" value="TreeGrafter"/>
</dbReference>
<comment type="caution">
    <text evidence="11">The sequence shown here is derived from an EMBL/GenBank/DDBJ whole genome shotgun (WGS) entry which is preliminary data.</text>
</comment>
<dbReference type="PANTHER" id="PTHR19957">
    <property type="entry name" value="SYNTAXIN"/>
    <property type="match status" value="1"/>
</dbReference>
<dbReference type="EMBL" id="BEGY01000004">
    <property type="protein sequence ID" value="GAX73689.1"/>
    <property type="molecule type" value="Genomic_DNA"/>
</dbReference>
<evidence type="ECO:0000256" key="4">
    <source>
        <dbReference type="ARBA" id="ARBA00022692"/>
    </source>
</evidence>
<evidence type="ECO:0000256" key="7">
    <source>
        <dbReference type="ARBA" id="ARBA00023136"/>
    </source>
</evidence>
<dbReference type="Pfam" id="PF05739">
    <property type="entry name" value="SNARE"/>
    <property type="match status" value="1"/>
</dbReference>
<dbReference type="SMART" id="SM00397">
    <property type="entry name" value="t_SNARE"/>
    <property type="match status" value="1"/>
</dbReference>
<evidence type="ECO:0000259" key="10">
    <source>
        <dbReference type="PROSITE" id="PS50192"/>
    </source>
</evidence>
<comment type="subcellular location">
    <subcellularLocation>
        <location evidence="1">Membrane</location>
        <topology evidence="1">Single-pass type IV membrane protein</topology>
    </subcellularLocation>
</comment>
<dbReference type="GO" id="GO:0012505">
    <property type="term" value="C:endomembrane system"/>
    <property type="evidence" value="ECO:0007669"/>
    <property type="project" value="TreeGrafter"/>
</dbReference>
<keyword evidence="8" id="KW-0175">Coiled coil</keyword>
<gene>
    <name evidence="11" type="ORF">CEUSTIGMA_g1140.t1</name>
</gene>
<dbReference type="SMART" id="SM00503">
    <property type="entry name" value="SynN"/>
    <property type="match status" value="1"/>
</dbReference>
<dbReference type="Proteomes" id="UP000232323">
    <property type="component" value="Unassembled WGS sequence"/>
</dbReference>
<evidence type="ECO:0000256" key="5">
    <source>
        <dbReference type="ARBA" id="ARBA00022927"/>
    </source>
</evidence>
<dbReference type="PANTHER" id="PTHR19957:SF307">
    <property type="entry name" value="PROTEIN SSO1-RELATED"/>
    <property type="match status" value="1"/>
</dbReference>
<dbReference type="GO" id="GO:0031201">
    <property type="term" value="C:SNARE complex"/>
    <property type="evidence" value="ECO:0007669"/>
    <property type="project" value="TreeGrafter"/>
</dbReference>
<dbReference type="InterPro" id="IPR006011">
    <property type="entry name" value="Syntaxin_N"/>
</dbReference>
<dbReference type="CDD" id="cd00179">
    <property type="entry name" value="SynN"/>
    <property type="match status" value="1"/>
</dbReference>
<dbReference type="PROSITE" id="PS50192">
    <property type="entry name" value="T_SNARE"/>
    <property type="match status" value="1"/>
</dbReference>
<dbReference type="InterPro" id="IPR000727">
    <property type="entry name" value="T_SNARE_dom"/>
</dbReference>
<evidence type="ECO:0000313" key="11">
    <source>
        <dbReference type="EMBL" id="GAX73689.1"/>
    </source>
</evidence>
<accession>A0A250WSK9</accession>
<evidence type="ECO:0000313" key="12">
    <source>
        <dbReference type="Proteomes" id="UP000232323"/>
    </source>
</evidence>
<dbReference type="GO" id="GO:0006887">
    <property type="term" value="P:exocytosis"/>
    <property type="evidence" value="ECO:0007669"/>
    <property type="project" value="TreeGrafter"/>
</dbReference>
<evidence type="ECO:0000256" key="1">
    <source>
        <dbReference type="ARBA" id="ARBA00004211"/>
    </source>
</evidence>
<keyword evidence="4 9" id="KW-0812">Transmembrane</keyword>
<dbReference type="GO" id="GO:0005886">
    <property type="term" value="C:plasma membrane"/>
    <property type="evidence" value="ECO:0007669"/>
    <property type="project" value="TreeGrafter"/>
</dbReference>
<evidence type="ECO:0000256" key="6">
    <source>
        <dbReference type="ARBA" id="ARBA00022989"/>
    </source>
</evidence>
<evidence type="ECO:0000256" key="8">
    <source>
        <dbReference type="SAM" id="Coils"/>
    </source>
</evidence>
<dbReference type="GO" id="GO:0006906">
    <property type="term" value="P:vesicle fusion"/>
    <property type="evidence" value="ECO:0007669"/>
    <property type="project" value="TreeGrafter"/>
</dbReference>
<reference evidence="11 12" key="1">
    <citation type="submission" date="2017-08" db="EMBL/GenBank/DDBJ databases">
        <title>Acidophilic green algal genome provides insights into adaptation to an acidic environment.</title>
        <authorList>
            <person name="Hirooka S."/>
            <person name="Hirose Y."/>
            <person name="Kanesaki Y."/>
            <person name="Higuchi S."/>
            <person name="Fujiwara T."/>
            <person name="Onuma R."/>
            <person name="Era A."/>
            <person name="Ohbayashi R."/>
            <person name="Uzuka A."/>
            <person name="Nozaki H."/>
            <person name="Yoshikawa H."/>
            <person name="Miyagishima S.Y."/>
        </authorList>
    </citation>
    <scope>NUCLEOTIDE SEQUENCE [LARGE SCALE GENOMIC DNA]</scope>
    <source>
        <strain evidence="11 12">NIES-2499</strain>
    </source>
</reference>
<dbReference type="Pfam" id="PF00804">
    <property type="entry name" value="Syntaxin"/>
    <property type="match status" value="1"/>
</dbReference>
<keyword evidence="6 9" id="KW-1133">Transmembrane helix</keyword>
<proteinExistence type="inferred from homology"/>
<dbReference type="SUPFAM" id="SSF47661">
    <property type="entry name" value="t-snare proteins"/>
    <property type="match status" value="1"/>
</dbReference>
<dbReference type="FunFam" id="1.20.5.110:FF:000008">
    <property type="entry name" value="Syntaxin 132"/>
    <property type="match status" value="1"/>
</dbReference>
<keyword evidence="5" id="KW-0653">Protein transport</keyword>
<dbReference type="GO" id="GO:0006886">
    <property type="term" value="P:intracellular protein transport"/>
    <property type="evidence" value="ECO:0007669"/>
    <property type="project" value="TreeGrafter"/>
</dbReference>
<dbReference type="InterPro" id="IPR045242">
    <property type="entry name" value="Syntaxin"/>
</dbReference>
<evidence type="ECO:0000256" key="3">
    <source>
        <dbReference type="ARBA" id="ARBA00022448"/>
    </source>
</evidence>
<sequence length="313" mass="34980">MNDLLGSVGHHVPAERKISGDIELGDVHIRTDATTDIQQAMQRFFKSVEEIKLGLAEIKGLQLEVVEMNEHGKALIKTKEVKQHQEEMQAKVNQVNTVAHRVKRKIEALDKENEAATQLPGAGIGSANERTRTTITAGLKKKLRDLMGEFSNLRNQIQEEYRALVGRRLQTITGTAVSDEEVDRVIETGEAENLFQKAFNEQGRGQVMDVLAEIQERNRAVKDLEKSLLELHQIFLDMAVLVEAQGQTLDSIQKQVERSANYVETGTNAVVDAKNIQKNTRKWMLCGIIAAIIAIIIIVLAIQPWQYARNATG</sequence>
<protein>
    <recommendedName>
        <fullName evidence="10">t-SNARE coiled-coil homology domain-containing protein</fullName>
    </recommendedName>
</protein>
<organism evidence="11 12">
    <name type="scientific">Chlamydomonas eustigma</name>
    <dbReference type="NCBI Taxonomy" id="1157962"/>
    <lineage>
        <taxon>Eukaryota</taxon>
        <taxon>Viridiplantae</taxon>
        <taxon>Chlorophyta</taxon>
        <taxon>core chlorophytes</taxon>
        <taxon>Chlorophyceae</taxon>
        <taxon>CS clade</taxon>
        <taxon>Chlamydomonadales</taxon>
        <taxon>Chlamydomonadaceae</taxon>
        <taxon>Chlamydomonas</taxon>
    </lineage>
</organism>
<evidence type="ECO:0000256" key="9">
    <source>
        <dbReference type="SAM" id="Phobius"/>
    </source>
</evidence>
<keyword evidence="12" id="KW-1185">Reference proteome</keyword>
<dbReference type="GO" id="GO:0005484">
    <property type="term" value="F:SNAP receptor activity"/>
    <property type="evidence" value="ECO:0007669"/>
    <property type="project" value="TreeGrafter"/>
</dbReference>
<dbReference type="OrthoDB" id="10255013at2759"/>
<name>A0A250WSK9_9CHLO</name>
<keyword evidence="7 9" id="KW-0472">Membrane</keyword>
<feature type="transmembrane region" description="Helical" evidence="9">
    <location>
        <begin position="283"/>
        <end position="305"/>
    </location>
</feature>
<dbReference type="Gene3D" id="1.20.5.110">
    <property type="match status" value="1"/>
</dbReference>
<evidence type="ECO:0000256" key="2">
    <source>
        <dbReference type="ARBA" id="ARBA00009063"/>
    </source>
</evidence>
<dbReference type="AlphaFoldDB" id="A0A250WSK9"/>